<dbReference type="PANTHER" id="PTHR37475:SF1">
    <property type="entry name" value="ZYGOTE-SPECIFIC PROTEIN"/>
    <property type="match status" value="1"/>
</dbReference>
<keyword evidence="1" id="KW-0732">Signal</keyword>
<dbReference type="STRING" id="1448308.A0A2T2MZS1"/>
<dbReference type="AlphaFoldDB" id="A0A2T2MZS1"/>
<name>A0A2T2MZS1_CORCC</name>
<dbReference type="PANTHER" id="PTHR37475">
    <property type="entry name" value="ZYGOTE-SPECIFIC CLASS V COPY B GENE PROTEIN"/>
    <property type="match status" value="1"/>
</dbReference>
<dbReference type="EMBL" id="KZ678217">
    <property type="protein sequence ID" value="PSN58697.1"/>
    <property type="molecule type" value="Genomic_DNA"/>
</dbReference>
<evidence type="ECO:0000313" key="3">
    <source>
        <dbReference type="Proteomes" id="UP000240883"/>
    </source>
</evidence>
<evidence type="ECO:0000313" key="2">
    <source>
        <dbReference type="EMBL" id="PSN58697.1"/>
    </source>
</evidence>
<protein>
    <recommendedName>
        <fullName evidence="4">Zygote-specific protein</fullName>
    </recommendedName>
</protein>
<sequence>MHSSFPATIIVYLALASAVSAGPAAYRICQAGCATVVMACYSAAGFTWGATLGASAPPTIIACNAALGTCYSACAATLLAPTL</sequence>
<feature type="chain" id="PRO_5015690832" description="Zygote-specific protein" evidence="1">
    <location>
        <begin position="22"/>
        <end position="83"/>
    </location>
</feature>
<evidence type="ECO:0000256" key="1">
    <source>
        <dbReference type="SAM" id="SignalP"/>
    </source>
</evidence>
<evidence type="ECO:0008006" key="4">
    <source>
        <dbReference type="Google" id="ProtNLM"/>
    </source>
</evidence>
<organism evidence="2 3">
    <name type="scientific">Corynespora cassiicola Philippines</name>
    <dbReference type="NCBI Taxonomy" id="1448308"/>
    <lineage>
        <taxon>Eukaryota</taxon>
        <taxon>Fungi</taxon>
        <taxon>Dikarya</taxon>
        <taxon>Ascomycota</taxon>
        <taxon>Pezizomycotina</taxon>
        <taxon>Dothideomycetes</taxon>
        <taxon>Pleosporomycetidae</taxon>
        <taxon>Pleosporales</taxon>
        <taxon>Corynesporascaceae</taxon>
        <taxon>Corynespora</taxon>
    </lineage>
</organism>
<dbReference type="Proteomes" id="UP000240883">
    <property type="component" value="Unassembled WGS sequence"/>
</dbReference>
<feature type="signal peptide" evidence="1">
    <location>
        <begin position="1"/>
        <end position="21"/>
    </location>
</feature>
<gene>
    <name evidence="2" type="ORF">BS50DRAFT_580544</name>
</gene>
<keyword evidence="3" id="KW-1185">Reference proteome</keyword>
<reference evidence="2 3" key="1">
    <citation type="journal article" date="2018" name="Front. Microbiol.">
        <title>Genome-Wide Analysis of Corynespora cassiicola Leaf Fall Disease Putative Effectors.</title>
        <authorList>
            <person name="Lopez D."/>
            <person name="Ribeiro S."/>
            <person name="Label P."/>
            <person name="Fumanal B."/>
            <person name="Venisse J.S."/>
            <person name="Kohler A."/>
            <person name="de Oliveira R.R."/>
            <person name="Labutti K."/>
            <person name="Lipzen A."/>
            <person name="Lail K."/>
            <person name="Bauer D."/>
            <person name="Ohm R.A."/>
            <person name="Barry K.W."/>
            <person name="Spatafora J."/>
            <person name="Grigoriev I.V."/>
            <person name="Martin F.M."/>
            <person name="Pujade-Renaud V."/>
        </authorList>
    </citation>
    <scope>NUCLEOTIDE SEQUENCE [LARGE SCALE GENOMIC DNA]</scope>
    <source>
        <strain evidence="2 3">Philippines</strain>
    </source>
</reference>
<dbReference type="OrthoDB" id="10063670at2759"/>
<proteinExistence type="predicted"/>
<accession>A0A2T2MZS1</accession>